<evidence type="ECO:0000256" key="8">
    <source>
        <dbReference type="SAM" id="Phobius"/>
    </source>
</evidence>
<gene>
    <name evidence="10" type="ORF">RM552_01595</name>
</gene>
<sequence>MHEQGHFKQYDHVIIGGGIVGLTLALGLAKQGFSLALIDKGPEPKAPQTDKSVFSPRVSAISAASQSLFKQLEVWDNILIKQPYTNMHVWDKDGFGNIHFPSINEADKSVSTNEPLGHIIENIQIIVALHEQLKQFENVELLFSVKKLVIDTNLYDAETSKQSLIDIKVDQQVIKTALLVGADGANSQVRQAYGFAQTYWDYNHTAIVANVNTEFAHNNVTRQVFTPYGPLAFLPLADKHQCSIVFSQQSERATQLIELSDSDFANTLYANINGHYGRVTLNTGRAHFPLRMQYSRQWVAAGVALVGDAAHTIHPLAGQGANLGLSDVACLLNLCEKFKLHQKYASHFVLRKYERERKAEALKVVATMEAFKQLFNGQNPGKKLIRNLGLLGADKLPGVKQFFMHQAMD</sequence>
<evidence type="ECO:0000256" key="2">
    <source>
        <dbReference type="ARBA" id="ARBA00004749"/>
    </source>
</evidence>
<feature type="transmembrane region" description="Helical" evidence="8">
    <location>
        <begin position="12"/>
        <end position="29"/>
    </location>
</feature>
<dbReference type="NCBIfam" id="TIGR01988">
    <property type="entry name" value="Ubi-OHases"/>
    <property type="match status" value="1"/>
</dbReference>
<organism evidence="10 11">
    <name type="scientific">Glaciecola petra</name>
    <dbReference type="NCBI Taxonomy" id="3075602"/>
    <lineage>
        <taxon>Bacteria</taxon>
        <taxon>Pseudomonadati</taxon>
        <taxon>Pseudomonadota</taxon>
        <taxon>Gammaproteobacteria</taxon>
        <taxon>Alteromonadales</taxon>
        <taxon>Alteromonadaceae</taxon>
        <taxon>Glaciecola</taxon>
    </lineage>
</organism>
<keyword evidence="8" id="KW-1133">Transmembrane helix</keyword>
<comment type="pathway">
    <text evidence="2">Cofactor biosynthesis; ubiquinone biosynthesis.</text>
</comment>
<evidence type="ECO:0000313" key="10">
    <source>
        <dbReference type="EMBL" id="MDT0593535.1"/>
    </source>
</evidence>
<evidence type="ECO:0000256" key="5">
    <source>
        <dbReference type="ARBA" id="ARBA00022827"/>
    </source>
</evidence>
<dbReference type="PROSITE" id="PS01304">
    <property type="entry name" value="UBIH"/>
    <property type="match status" value="1"/>
</dbReference>
<comment type="caution">
    <text evidence="10">The sequence shown here is derived from an EMBL/GenBank/DDBJ whole genome shotgun (WGS) entry which is preliminary data.</text>
</comment>
<keyword evidence="8" id="KW-0472">Membrane</keyword>
<evidence type="ECO:0000256" key="6">
    <source>
        <dbReference type="ARBA" id="ARBA00023002"/>
    </source>
</evidence>
<dbReference type="Pfam" id="PF01494">
    <property type="entry name" value="FAD_binding_3"/>
    <property type="match status" value="1"/>
</dbReference>
<comment type="similarity">
    <text evidence="3">Belongs to the UbiH/COQ6 family.</text>
</comment>
<dbReference type="InterPro" id="IPR051205">
    <property type="entry name" value="UbiH/COQ6_monooxygenase"/>
</dbReference>
<dbReference type="Proteomes" id="UP001253545">
    <property type="component" value="Unassembled WGS sequence"/>
</dbReference>
<keyword evidence="11" id="KW-1185">Reference proteome</keyword>
<proteinExistence type="inferred from homology"/>
<dbReference type="SUPFAM" id="SSF51905">
    <property type="entry name" value="FAD/NAD(P)-binding domain"/>
    <property type="match status" value="1"/>
</dbReference>
<keyword evidence="8" id="KW-0812">Transmembrane</keyword>
<dbReference type="InterPro" id="IPR036188">
    <property type="entry name" value="FAD/NAD-bd_sf"/>
</dbReference>
<evidence type="ECO:0000256" key="4">
    <source>
        <dbReference type="ARBA" id="ARBA00022630"/>
    </source>
</evidence>
<keyword evidence="4" id="KW-0285">Flavoprotein</keyword>
<feature type="domain" description="FAD-binding" evidence="9">
    <location>
        <begin position="11"/>
        <end position="366"/>
    </location>
</feature>
<evidence type="ECO:0000256" key="7">
    <source>
        <dbReference type="ARBA" id="ARBA00023033"/>
    </source>
</evidence>
<dbReference type="InterPro" id="IPR002938">
    <property type="entry name" value="FAD-bd"/>
</dbReference>
<protein>
    <submittedName>
        <fullName evidence="10">FAD-dependent oxidoreductase</fullName>
    </submittedName>
</protein>
<dbReference type="EMBL" id="JAVRHX010000001">
    <property type="protein sequence ID" value="MDT0593535.1"/>
    <property type="molecule type" value="Genomic_DNA"/>
</dbReference>
<dbReference type="Gene3D" id="3.50.50.60">
    <property type="entry name" value="FAD/NAD(P)-binding domain"/>
    <property type="match status" value="2"/>
</dbReference>
<dbReference type="RefSeq" id="WP_311367044.1">
    <property type="nucleotide sequence ID" value="NZ_JAVRHX010000001.1"/>
</dbReference>
<dbReference type="PANTHER" id="PTHR43876">
    <property type="entry name" value="UBIQUINONE BIOSYNTHESIS MONOOXYGENASE COQ6, MITOCHONDRIAL"/>
    <property type="match status" value="1"/>
</dbReference>
<reference evidence="10 11" key="1">
    <citation type="submission" date="2023-09" db="EMBL/GenBank/DDBJ databases">
        <authorList>
            <person name="Rey-Velasco X."/>
        </authorList>
    </citation>
    <scope>NUCLEOTIDE SEQUENCE [LARGE SCALE GENOMIC DNA]</scope>
    <source>
        <strain evidence="10 11">P117</strain>
    </source>
</reference>
<evidence type="ECO:0000256" key="3">
    <source>
        <dbReference type="ARBA" id="ARBA00005349"/>
    </source>
</evidence>
<dbReference type="InterPro" id="IPR010971">
    <property type="entry name" value="UbiH/COQ6"/>
</dbReference>
<keyword evidence="7" id="KW-0503">Monooxygenase</keyword>
<comment type="cofactor">
    <cofactor evidence="1">
        <name>FAD</name>
        <dbReference type="ChEBI" id="CHEBI:57692"/>
    </cofactor>
</comment>
<keyword evidence="5" id="KW-0274">FAD</keyword>
<name>A0ABU2ZLN2_9ALTE</name>
<keyword evidence="6" id="KW-0560">Oxidoreductase</keyword>
<dbReference type="PANTHER" id="PTHR43876:SF7">
    <property type="entry name" value="UBIQUINONE BIOSYNTHESIS MONOOXYGENASE COQ6, MITOCHONDRIAL"/>
    <property type="match status" value="1"/>
</dbReference>
<dbReference type="PRINTS" id="PR00420">
    <property type="entry name" value="RNGMNOXGNASE"/>
</dbReference>
<dbReference type="InterPro" id="IPR018168">
    <property type="entry name" value="Ubi_Hdrlase_CS"/>
</dbReference>
<accession>A0ABU2ZLN2</accession>
<evidence type="ECO:0000313" key="11">
    <source>
        <dbReference type="Proteomes" id="UP001253545"/>
    </source>
</evidence>
<evidence type="ECO:0000256" key="1">
    <source>
        <dbReference type="ARBA" id="ARBA00001974"/>
    </source>
</evidence>
<evidence type="ECO:0000259" key="9">
    <source>
        <dbReference type="Pfam" id="PF01494"/>
    </source>
</evidence>